<reference evidence="3 4" key="1">
    <citation type="journal article" date="2024" name="BMC Biol.">
        <title>Comparative genomics of Ascetosporea gives new insight into the evolutionary basis for animal parasitism in Rhizaria.</title>
        <authorList>
            <person name="Hiltunen Thoren M."/>
            <person name="Onut-Brannstrom I."/>
            <person name="Alfjorden A."/>
            <person name="Peckova H."/>
            <person name="Swords F."/>
            <person name="Hooper C."/>
            <person name="Holzer A.S."/>
            <person name="Bass D."/>
            <person name="Burki F."/>
        </authorList>
    </citation>
    <scope>NUCLEOTIDE SEQUENCE [LARGE SCALE GENOMIC DNA]</scope>
    <source>
        <strain evidence="3">20-A016</strain>
    </source>
</reference>
<feature type="domain" description="SCP" evidence="2">
    <location>
        <begin position="34"/>
        <end position="139"/>
    </location>
</feature>
<comment type="caution">
    <text evidence="3">The sequence shown here is derived from an EMBL/GenBank/DDBJ whole genome shotgun (WGS) entry which is preliminary data.</text>
</comment>
<evidence type="ECO:0000256" key="1">
    <source>
        <dbReference type="SAM" id="SignalP"/>
    </source>
</evidence>
<dbReference type="Proteomes" id="UP001439008">
    <property type="component" value="Unassembled WGS sequence"/>
</dbReference>
<feature type="chain" id="PRO_5046082408" description="SCP domain-containing protein" evidence="1">
    <location>
        <begin position="18"/>
        <end position="172"/>
    </location>
</feature>
<dbReference type="Gene3D" id="3.40.33.10">
    <property type="entry name" value="CAP"/>
    <property type="match status" value="1"/>
</dbReference>
<dbReference type="EMBL" id="JBDODL010000044">
    <property type="protein sequence ID" value="MES1918335.1"/>
    <property type="molecule type" value="Genomic_DNA"/>
</dbReference>
<accession>A0ABV2AF72</accession>
<dbReference type="InterPro" id="IPR014044">
    <property type="entry name" value="CAP_dom"/>
</dbReference>
<sequence length="172" mass="19594">MLLFLFAIAQLITKTHVVQINYCSCNKDGLTFINQINEEREKHNLTKIPTSSSLCTVANEHVEQLSTNSSIYEPPCNLHSWEDCCYTEKNPQCMWLKPIEITNSDSLGYEIAAEGQKDSAGALRSLMNSPNHREVILNEGEWVQKKWKSIGAGIEDKFYVAWFSEEEDDVNC</sequence>
<keyword evidence="1" id="KW-0732">Signal</keyword>
<evidence type="ECO:0000313" key="4">
    <source>
        <dbReference type="Proteomes" id="UP001439008"/>
    </source>
</evidence>
<evidence type="ECO:0000313" key="3">
    <source>
        <dbReference type="EMBL" id="MES1918335.1"/>
    </source>
</evidence>
<name>A0ABV2AF72_9EUKA</name>
<protein>
    <recommendedName>
        <fullName evidence="2">SCP domain-containing protein</fullName>
    </recommendedName>
</protein>
<gene>
    <name evidence="3" type="ORF">MHBO_000314</name>
</gene>
<dbReference type="CDD" id="cd05379">
    <property type="entry name" value="CAP_bacterial"/>
    <property type="match status" value="1"/>
</dbReference>
<keyword evidence="4" id="KW-1185">Reference proteome</keyword>
<organism evidence="3 4">
    <name type="scientific">Bonamia ostreae</name>
    <dbReference type="NCBI Taxonomy" id="126728"/>
    <lineage>
        <taxon>Eukaryota</taxon>
        <taxon>Sar</taxon>
        <taxon>Rhizaria</taxon>
        <taxon>Endomyxa</taxon>
        <taxon>Ascetosporea</taxon>
        <taxon>Haplosporida</taxon>
        <taxon>Bonamia</taxon>
    </lineage>
</organism>
<dbReference type="Pfam" id="PF00188">
    <property type="entry name" value="CAP"/>
    <property type="match status" value="1"/>
</dbReference>
<evidence type="ECO:0000259" key="2">
    <source>
        <dbReference type="Pfam" id="PF00188"/>
    </source>
</evidence>
<feature type="signal peptide" evidence="1">
    <location>
        <begin position="1"/>
        <end position="17"/>
    </location>
</feature>
<dbReference type="InterPro" id="IPR035940">
    <property type="entry name" value="CAP_sf"/>
</dbReference>
<proteinExistence type="predicted"/>